<evidence type="ECO:0000313" key="5">
    <source>
        <dbReference type="Proteomes" id="UP000034022"/>
    </source>
</evidence>
<evidence type="ECO:0000256" key="2">
    <source>
        <dbReference type="SAM" id="MobiDB-lite"/>
    </source>
</evidence>
<dbReference type="InterPro" id="IPR006665">
    <property type="entry name" value="OmpA-like"/>
</dbReference>
<keyword evidence="1" id="KW-0472">Membrane</keyword>
<comment type="caution">
    <text evidence="4">The sequence shown here is derived from an EMBL/GenBank/DDBJ whole genome shotgun (WGS) entry which is preliminary data.</text>
</comment>
<reference evidence="4 5" key="1">
    <citation type="journal article" date="2015" name="Nature">
        <title>rRNA introns, odd ribosomes, and small enigmatic genomes across a large radiation of phyla.</title>
        <authorList>
            <person name="Brown C.T."/>
            <person name="Hug L.A."/>
            <person name="Thomas B.C."/>
            <person name="Sharon I."/>
            <person name="Castelle C.J."/>
            <person name="Singh A."/>
            <person name="Wilkins M.J."/>
            <person name="Williams K.H."/>
            <person name="Banfield J.F."/>
        </authorList>
    </citation>
    <scope>NUCLEOTIDE SEQUENCE [LARGE SCALE GENOMIC DNA]</scope>
</reference>
<organism evidence="4 5">
    <name type="scientific">Candidatus Falkowbacteria bacterium GW2011_GWE1_38_31</name>
    <dbReference type="NCBI Taxonomy" id="1618638"/>
    <lineage>
        <taxon>Bacteria</taxon>
        <taxon>Candidatus Falkowiibacteriota</taxon>
    </lineage>
</organism>
<dbReference type="Proteomes" id="UP000034022">
    <property type="component" value="Unassembled WGS sequence"/>
</dbReference>
<feature type="compositionally biased region" description="Polar residues" evidence="2">
    <location>
        <begin position="67"/>
        <end position="77"/>
    </location>
</feature>
<dbReference type="PROSITE" id="PS51123">
    <property type="entry name" value="OMPA_2"/>
    <property type="match status" value="1"/>
</dbReference>
<protein>
    <recommendedName>
        <fullName evidence="3">OmpA-like domain-containing protein</fullName>
    </recommendedName>
</protein>
<feature type="region of interest" description="Disordered" evidence="2">
    <location>
        <begin position="38"/>
        <end position="126"/>
    </location>
</feature>
<feature type="compositionally biased region" description="Low complexity" evidence="2">
    <location>
        <begin position="104"/>
        <end position="120"/>
    </location>
</feature>
<feature type="domain" description="OmpA-like" evidence="3">
    <location>
        <begin position="149"/>
        <end position="248"/>
    </location>
</feature>
<name>A0A0G0JWC6_9BACT</name>
<evidence type="ECO:0000259" key="3">
    <source>
        <dbReference type="PROSITE" id="PS51123"/>
    </source>
</evidence>
<proteinExistence type="predicted"/>
<gene>
    <name evidence="4" type="ORF">US91_C0002G0041</name>
</gene>
<dbReference type="EMBL" id="LBUU01000002">
    <property type="protein sequence ID" value="KKQ70962.1"/>
    <property type="molecule type" value="Genomic_DNA"/>
</dbReference>
<accession>A0A0G0JWC6</accession>
<dbReference type="SUPFAM" id="SSF103088">
    <property type="entry name" value="OmpA-like"/>
    <property type="match status" value="1"/>
</dbReference>
<evidence type="ECO:0000313" key="4">
    <source>
        <dbReference type="EMBL" id="KKQ70962.1"/>
    </source>
</evidence>
<evidence type="ECO:0000256" key="1">
    <source>
        <dbReference type="PROSITE-ProRule" id="PRU00473"/>
    </source>
</evidence>
<dbReference type="GO" id="GO:0016020">
    <property type="term" value="C:membrane"/>
    <property type="evidence" value="ECO:0007669"/>
    <property type="project" value="UniProtKB-UniRule"/>
</dbReference>
<dbReference type="AlphaFoldDB" id="A0A0G0JWC6"/>
<dbReference type="Pfam" id="PF00691">
    <property type="entry name" value="OmpA"/>
    <property type="match status" value="1"/>
</dbReference>
<dbReference type="InterPro" id="IPR036737">
    <property type="entry name" value="OmpA-like_sf"/>
</dbReference>
<sequence>MIKSILLSIVLFAFIFTGCSGLQTKGLDPSTFKQVNVSADTSKDTETEDLSGTEETAPVAPAKEGKVQSSPLSSATDGSAPPSLGLEKKITPKENKGPAENSKAKSGSSAKQKQSEKSGSSDGGNTSALWGEINKLKNRVGGLEDLVEFAHEDKIHNKLAFFKPGSEQFTKEGEAALNEIATKASLVLIKGNASKSGTATANQILSQKRADAAANLLKAKNPNLVIEIRANGETDRYGENKNISISWK</sequence>
<dbReference type="PROSITE" id="PS51257">
    <property type="entry name" value="PROKAR_LIPOPROTEIN"/>
    <property type="match status" value="1"/>
</dbReference>
<feature type="compositionally biased region" description="Basic and acidic residues" evidence="2">
    <location>
        <begin position="86"/>
        <end position="97"/>
    </location>
</feature>
<dbReference type="Gene3D" id="3.30.1330.60">
    <property type="entry name" value="OmpA-like domain"/>
    <property type="match status" value="1"/>
</dbReference>